<reference evidence="3 4" key="1">
    <citation type="submission" date="2024-05" db="EMBL/GenBank/DDBJ databases">
        <title>A draft genome resource for the thread blight pathogen Marasmius tenuissimus strain MS-2.</title>
        <authorList>
            <person name="Yulfo-Soto G.E."/>
            <person name="Baruah I.K."/>
            <person name="Amoako-Attah I."/>
            <person name="Bukari Y."/>
            <person name="Meinhardt L.W."/>
            <person name="Bailey B.A."/>
            <person name="Cohen S.P."/>
        </authorList>
    </citation>
    <scope>NUCLEOTIDE SEQUENCE [LARGE SCALE GENOMIC DNA]</scope>
    <source>
        <strain evidence="3 4">MS-2</strain>
    </source>
</reference>
<keyword evidence="2" id="KW-1133">Transmembrane helix</keyword>
<evidence type="ECO:0000256" key="2">
    <source>
        <dbReference type="SAM" id="Phobius"/>
    </source>
</evidence>
<dbReference type="EMBL" id="JBBXMP010000037">
    <property type="protein sequence ID" value="KAL0066264.1"/>
    <property type="molecule type" value="Genomic_DNA"/>
</dbReference>
<protein>
    <submittedName>
        <fullName evidence="3">Uncharacterized protein</fullName>
    </submittedName>
</protein>
<feature type="transmembrane region" description="Helical" evidence="2">
    <location>
        <begin position="94"/>
        <end position="115"/>
    </location>
</feature>
<feature type="compositionally biased region" description="Polar residues" evidence="1">
    <location>
        <begin position="312"/>
        <end position="325"/>
    </location>
</feature>
<keyword evidence="2" id="KW-0472">Membrane</keyword>
<feature type="transmembrane region" description="Helical" evidence="2">
    <location>
        <begin position="206"/>
        <end position="230"/>
    </location>
</feature>
<feature type="transmembrane region" description="Helical" evidence="2">
    <location>
        <begin position="163"/>
        <end position="185"/>
    </location>
</feature>
<feature type="transmembrane region" description="Helical" evidence="2">
    <location>
        <begin position="44"/>
        <end position="62"/>
    </location>
</feature>
<sequence length="325" mass="36367">MANDIPLNVMGLTALWTETVLYGISLFVARTWNNTEWTSKLNKTLLASAVAMHLLCTTHVAIDFHRAIVAFTGSQGAVVYYAQFWDPTNTARQAIYVTNNFIADSLVVYRLYVVWGHRWKIAAIPVFMLVATSVCGYVGVWQYTRIQPGSNAYVKDIIVWGQALFGMSLGTNVIGTVLVASRIWWLGRQMQNRGLVESDNERYKRAVSMMIESGSLYSVSFIIFLILYGLNMQSASYITFDALVQITGIAPTLIIVRVALGSTTKFRESKFFGQGSRGTIIPLRVQQPPKSDLVHAETQSQHSPKFSEFDDTSTYRTPTLYSNPV</sequence>
<organism evidence="3 4">
    <name type="scientific">Marasmius tenuissimus</name>
    <dbReference type="NCBI Taxonomy" id="585030"/>
    <lineage>
        <taxon>Eukaryota</taxon>
        <taxon>Fungi</taxon>
        <taxon>Dikarya</taxon>
        <taxon>Basidiomycota</taxon>
        <taxon>Agaricomycotina</taxon>
        <taxon>Agaricomycetes</taxon>
        <taxon>Agaricomycetidae</taxon>
        <taxon>Agaricales</taxon>
        <taxon>Marasmiineae</taxon>
        <taxon>Marasmiaceae</taxon>
        <taxon>Marasmius</taxon>
    </lineage>
</organism>
<feature type="transmembrane region" description="Helical" evidence="2">
    <location>
        <begin position="12"/>
        <end position="32"/>
    </location>
</feature>
<feature type="transmembrane region" description="Helical" evidence="2">
    <location>
        <begin position="242"/>
        <end position="260"/>
    </location>
</feature>
<evidence type="ECO:0000313" key="4">
    <source>
        <dbReference type="Proteomes" id="UP001437256"/>
    </source>
</evidence>
<name>A0ABR2ZZQ0_9AGAR</name>
<dbReference type="Proteomes" id="UP001437256">
    <property type="component" value="Unassembled WGS sequence"/>
</dbReference>
<evidence type="ECO:0000313" key="3">
    <source>
        <dbReference type="EMBL" id="KAL0066264.1"/>
    </source>
</evidence>
<comment type="caution">
    <text evidence="3">The sequence shown here is derived from an EMBL/GenBank/DDBJ whole genome shotgun (WGS) entry which is preliminary data.</text>
</comment>
<evidence type="ECO:0000256" key="1">
    <source>
        <dbReference type="SAM" id="MobiDB-lite"/>
    </source>
</evidence>
<gene>
    <name evidence="3" type="ORF">AAF712_006695</name>
</gene>
<keyword evidence="4" id="KW-1185">Reference proteome</keyword>
<feature type="region of interest" description="Disordered" evidence="1">
    <location>
        <begin position="292"/>
        <end position="325"/>
    </location>
</feature>
<feature type="transmembrane region" description="Helical" evidence="2">
    <location>
        <begin position="122"/>
        <end position="143"/>
    </location>
</feature>
<keyword evidence="2" id="KW-0812">Transmembrane</keyword>
<proteinExistence type="predicted"/>
<accession>A0ABR2ZZQ0</accession>